<dbReference type="EMBL" id="CP010525">
    <property type="protein sequence ID" value="AJO23848.1"/>
    <property type="molecule type" value="Genomic_DNA"/>
</dbReference>
<dbReference type="AlphaFoldDB" id="A0AAN0WD56"/>
<dbReference type="Proteomes" id="UP000032024">
    <property type="component" value="Chromosome"/>
</dbReference>
<proteinExistence type="predicted"/>
<gene>
    <name evidence="1" type="ORF">SB48_HM08orf04882</name>
</gene>
<accession>A0AAN0WD56</accession>
<organism evidence="1 2">
    <name type="scientific">Heyndrickxia coagulans</name>
    <name type="common">Weizmannia coagulans</name>
    <dbReference type="NCBI Taxonomy" id="1398"/>
    <lineage>
        <taxon>Bacteria</taxon>
        <taxon>Bacillati</taxon>
        <taxon>Bacillota</taxon>
        <taxon>Bacilli</taxon>
        <taxon>Bacillales</taxon>
        <taxon>Bacillaceae</taxon>
        <taxon>Heyndrickxia</taxon>
    </lineage>
</organism>
<evidence type="ECO:0000313" key="2">
    <source>
        <dbReference type="Proteomes" id="UP000032024"/>
    </source>
</evidence>
<keyword evidence="2" id="KW-1185">Reference proteome</keyword>
<evidence type="ECO:0000313" key="1">
    <source>
        <dbReference type="EMBL" id="AJO23848.1"/>
    </source>
</evidence>
<name>A0AAN0WD56_HEYCO</name>
<protein>
    <submittedName>
        <fullName evidence="1">Uncharacterized protein</fullName>
    </submittedName>
</protein>
<sequence>MLIFVHFCTRDFTVYNLAKNTHFDQPFHFFDFIITDEKAKEKETGRKSAFPPRSAGFFN</sequence>
<reference evidence="2" key="1">
    <citation type="submission" date="2015-01" db="EMBL/GenBank/DDBJ databases">
        <title>Comparative genome analysis of Bacillus coagulans HM-08, Clostridium butyricum HM-68, Bacillus subtilis HM-66 and Bacillus paralicheniformis BL-09.</title>
        <authorList>
            <person name="Zhang H."/>
        </authorList>
    </citation>
    <scope>NUCLEOTIDE SEQUENCE [LARGE SCALE GENOMIC DNA]</scope>
    <source>
        <strain evidence="2">HM-08</strain>
    </source>
</reference>